<keyword evidence="1" id="KW-0880">Kelch repeat</keyword>
<name>A0A0B6YQY3_9EUPU</name>
<gene>
    <name evidence="4" type="primary">ORF32291</name>
</gene>
<evidence type="ECO:0000256" key="1">
    <source>
        <dbReference type="ARBA" id="ARBA00022441"/>
    </source>
</evidence>
<dbReference type="InterPro" id="IPR006652">
    <property type="entry name" value="Kelch_1"/>
</dbReference>
<feature type="non-terminal residue" evidence="4">
    <location>
        <position position="67"/>
    </location>
</feature>
<dbReference type="InterPro" id="IPR051568">
    <property type="entry name" value="LZTR1/Attractin"/>
</dbReference>
<dbReference type="InterPro" id="IPR056737">
    <property type="entry name" value="Beta-prop_ATRN-MKLN-like"/>
</dbReference>
<evidence type="ECO:0000313" key="4">
    <source>
        <dbReference type="EMBL" id="CEK58196.1"/>
    </source>
</evidence>
<dbReference type="InterPro" id="IPR015915">
    <property type="entry name" value="Kelch-typ_b-propeller"/>
</dbReference>
<evidence type="ECO:0000256" key="2">
    <source>
        <dbReference type="ARBA" id="ARBA00022737"/>
    </source>
</evidence>
<evidence type="ECO:0000259" key="3">
    <source>
        <dbReference type="Pfam" id="PF24981"/>
    </source>
</evidence>
<dbReference type="PANTHER" id="PTHR46376">
    <property type="entry name" value="LEUCINE-ZIPPER-LIKE TRANSCRIPTIONAL REGULATOR 1"/>
    <property type="match status" value="1"/>
</dbReference>
<keyword evidence="2" id="KW-0677">Repeat</keyword>
<feature type="non-terminal residue" evidence="4">
    <location>
        <position position="1"/>
    </location>
</feature>
<sequence>GHSTVFYKDVLYLYGGVNGTVIMNDLWMYNISSQTWIQLRADSLRKISGHTSHVVDDRMVTIFGYSS</sequence>
<proteinExistence type="predicted"/>
<dbReference type="Gene3D" id="2.120.10.80">
    <property type="entry name" value="Kelch-type beta propeller"/>
    <property type="match status" value="1"/>
</dbReference>
<dbReference type="SUPFAM" id="SSF117281">
    <property type="entry name" value="Kelch motif"/>
    <property type="match status" value="1"/>
</dbReference>
<dbReference type="GO" id="GO:0005794">
    <property type="term" value="C:Golgi apparatus"/>
    <property type="evidence" value="ECO:0007669"/>
    <property type="project" value="TreeGrafter"/>
</dbReference>
<dbReference type="Pfam" id="PF24981">
    <property type="entry name" value="Beta-prop_ATRN-LZTR1"/>
    <property type="match status" value="1"/>
</dbReference>
<reference evidence="4" key="1">
    <citation type="submission" date="2014-12" db="EMBL/GenBank/DDBJ databases">
        <title>Insight into the proteome of Arion vulgaris.</title>
        <authorList>
            <person name="Aradska J."/>
            <person name="Bulat T."/>
            <person name="Smidak R."/>
            <person name="Sarate P."/>
            <person name="Gangsoo J."/>
            <person name="Sialana F."/>
            <person name="Bilban M."/>
            <person name="Lubec G."/>
        </authorList>
    </citation>
    <scope>NUCLEOTIDE SEQUENCE</scope>
    <source>
        <tissue evidence="4">Skin</tissue>
    </source>
</reference>
<protein>
    <recommendedName>
        <fullName evidence="3">Attractin/MKLN-like beta-propeller domain-containing protein</fullName>
    </recommendedName>
</protein>
<dbReference type="SMART" id="SM00612">
    <property type="entry name" value="Kelch"/>
    <property type="match status" value="1"/>
</dbReference>
<organism evidence="4">
    <name type="scientific">Arion vulgaris</name>
    <dbReference type="NCBI Taxonomy" id="1028688"/>
    <lineage>
        <taxon>Eukaryota</taxon>
        <taxon>Metazoa</taxon>
        <taxon>Spiralia</taxon>
        <taxon>Lophotrochozoa</taxon>
        <taxon>Mollusca</taxon>
        <taxon>Gastropoda</taxon>
        <taxon>Heterobranchia</taxon>
        <taxon>Euthyneura</taxon>
        <taxon>Panpulmonata</taxon>
        <taxon>Eupulmonata</taxon>
        <taxon>Stylommatophora</taxon>
        <taxon>Helicina</taxon>
        <taxon>Arionoidea</taxon>
        <taxon>Arionidae</taxon>
        <taxon>Arion</taxon>
    </lineage>
</organism>
<dbReference type="EMBL" id="HACG01011331">
    <property type="protein sequence ID" value="CEK58196.1"/>
    <property type="molecule type" value="Transcribed_RNA"/>
</dbReference>
<accession>A0A0B6YQY3</accession>
<dbReference type="AlphaFoldDB" id="A0A0B6YQY3"/>
<dbReference type="PANTHER" id="PTHR46376:SF2">
    <property type="entry name" value="DISTRACTED, ISOFORM B"/>
    <property type="match status" value="1"/>
</dbReference>
<feature type="domain" description="Attractin/MKLN-like beta-propeller" evidence="3">
    <location>
        <begin position="1"/>
        <end position="66"/>
    </location>
</feature>